<gene>
    <name evidence="1" type="ORF">P1P91_06020</name>
</gene>
<dbReference type="Proteomes" id="UP001301869">
    <property type="component" value="Chromosome"/>
</dbReference>
<proteinExistence type="predicted"/>
<dbReference type="EMBL" id="CP119391">
    <property type="protein sequence ID" value="WNK21229.1"/>
    <property type="molecule type" value="Genomic_DNA"/>
</dbReference>
<accession>A0ABY9Z4D4</accession>
<protein>
    <submittedName>
        <fullName evidence="1">SapC family protein</fullName>
    </submittedName>
</protein>
<dbReference type="InterPro" id="IPR010836">
    <property type="entry name" value="SapC"/>
</dbReference>
<dbReference type="Pfam" id="PF07277">
    <property type="entry name" value="SapC"/>
    <property type="match status" value="1"/>
</dbReference>
<evidence type="ECO:0000313" key="2">
    <source>
        <dbReference type="Proteomes" id="UP001301869"/>
    </source>
</evidence>
<name>A0ABY9Z4D4_9GAMM</name>
<evidence type="ECO:0000313" key="1">
    <source>
        <dbReference type="EMBL" id="WNK21229.1"/>
    </source>
</evidence>
<sequence>MPQWIALSRTEHRHKRLLPRDGYRFAAAERAVPVLLAELNKVIPHYLLGFIAQGEAFVPVALLGTRDNAYLAPDGRWLGAYVPATLRGYPFTLAGAEDGSRVLAVEAGHLTDDDQGEPLFDGDAPSATVNQTLEFLQQCEQSRETTLKATRVLAKHGLLAEWDLAVPTDADGGTPVKLDGVYRLDEARLNQLDGEALCDLKGAPLTLAYAQMFATGQHKALAERLAFQARHAAQQEAPDDLESFFGESDDELTFDFD</sequence>
<organism evidence="1 2">
    <name type="scientific">Halomonas piscis</name>
    <dbReference type="NCBI Taxonomy" id="3031727"/>
    <lineage>
        <taxon>Bacteria</taxon>
        <taxon>Pseudomonadati</taxon>
        <taxon>Pseudomonadota</taxon>
        <taxon>Gammaproteobacteria</taxon>
        <taxon>Oceanospirillales</taxon>
        <taxon>Halomonadaceae</taxon>
        <taxon>Halomonas</taxon>
    </lineage>
</organism>
<dbReference type="RefSeq" id="WP_311885226.1">
    <property type="nucleotide sequence ID" value="NZ_CP119391.1"/>
</dbReference>
<reference evidence="1 2" key="1">
    <citation type="submission" date="2023-03" db="EMBL/GenBank/DDBJ databases">
        <title>Halomonas sp. nov., isolated from Korean tranditional fermented seafood 'Jeotgal'.</title>
        <authorList>
            <person name="Kim B."/>
            <person name="Shin N.-R."/>
        </authorList>
    </citation>
    <scope>NUCLEOTIDE SEQUENCE [LARGE SCALE GENOMIC DNA]</scope>
    <source>
        <strain evidence="1 2">SG2L-4</strain>
    </source>
</reference>
<keyword evidence="2" id="KW-1185">Reference proteome</keyword>